<dbReference type="EMBL" id="GEDG01018108">
    <property type="protein sequence ID" value="JAP21073.1"/>
    <property type="molecule type" value="Transcribed_RNA"/>
</dbReference>
<dbReference type="PANTHER" id="PTHR46238:SF8">
    <property type="entry name" value="ENDONUCLEASE_EXONUCLEASE_PHOSPHATASE DOMAIN-CONTAINING PROTEIN"/>
    <property type="match status" value="1"/>
</dbReference>
<accession>A0A0V0HKW1</accession>
<proteinExistence type="predicted"/>
<sequence length="76" mass="8848">MDVWHTLGEIRLEMKNIRDNVGVAVIEDKMKEARLRWFGHVKRRRTDALVQRCKRLVVDSFRGDGGKSRNVLGRGD</sequence>
<protein>
    <submittedName>
        <fullName evidence="1">Putative ovule protein</fullName>
    </submittedName>
</protein>
<organism evidence="1">
    <name type="scientific">Solanum chacoense</name>
    <name type="common">Chaco potato</name>
    <dbReference type="NCBI Taxonomy" id="4108"/>
    <lineage>
        <taxon>Eukaryota</taxon>
        <taxon>Viridiplantae</taxon>
        <taxon>Streptophyta</taxon>
        <taxon>Embryophyta</taxon>
        <taxon>Tracheophyta</taxon>
        <taxon>Spermatophyta</taxon>
        <taxon>Magnoliopsida</taxon>
        <taxon>eudicotyledons</taxon>
        <taxon>Gunneridae</taxon>
        <taxon>Pentapetalae</taxon>
        <taxon>asterids</taxon>
        <taxon>lamiids</taxon>
        <taxon>Solanales</taxon>
        <taxon>Solanaceae</taxon>
        <taxon>Solanoideae</taxon>
        <taxon>Solaneae</taxon>
        <taxon>Solanum</taxon>
    </lineage>
</organism>
<dbReference type="PANTHER" id="PTHR46238">
    <property type="entry name" value="REVERSE TRANSCRIPTASE DOMAIN-CONTAINING PROTEIN"/>
    <property type="match status" value="1"/>
</dbReference>
<reference evidence="1" key="1">
    <citation type="submission" date="2015-12" db="EMBL/GenBank/DDBJ databases">
        <title>Gene expression during late stages of embryo sac development: a critical building block for successful pollen-pistil interactions.</title>
        <authorList>
            <person name="Liu Y."/>
            <person name="Joly V."/>
            <person name="Sabar M."/>
            <person name="Matton D.P."/>
        </authorList>
    </citation>
    <scope>NUCLEOTIDE SEQUENCE</scope>
</reference>
<name>A0A0V0HKW1_SOLCH</name>
<evidence type="ECO:0000313" key="1">
    <source>
        <dbReference type="EMBL" id="JAP21073.1"/>
    </source>
</evidence>
<dbReference type="AlphaFoldDB" id="A0A0V0HKW1"/>